<reference evidence="2 3" key="1">
    <citation type="journal article" date="2020" name="Mol. Plant">
        <title>The Chromosome-Based Rubber Tree Genome Provides New Insights into Spurge Genome Evolution and Rubber Biosynthesis.</title>
        <authorList>
            <person name="Liu J."/>
            <person name="Shi C."/>
            <person name="Shi C.C."/>
            <person name="Li W."/>
            <person name="Zhang Q.J."/>
            <person name="Zhang Y."/>
            <person name="Li K."/>
            <person name="Lu H.F."/>
            <person name="Shi C."/>
            <person name="Zhu S.T."/>
            <person name="Xiao Z.Y."/>
            <person name="Nan H."/>
            <person name="Yue Y."/>
            <person name="Zhu X.G."/>
            <person name="Wu Y."/>
            <person name="Hong X.N."/>
            <person name="Fan G.Y."/>
            <person name="Tong Y."/>
            <person name="Zhang D."/>
            <person name="Mao C.L."/>
            <person name="Liu Y.L."/>
            <person name="Hao S.J."/>
            <person name="Liu W.Q."/>
            <person name="Lv M.Q."/>
            <person name="Zhang H.B."/>
            <person name="Liu Y."/>
            <person name="Hu-Tang G.R."/>
            <person name="Wang J.P."/>
            <person name="Wang J.H."/>
            <person name="Sun Y.H."/>
            <person name="Ni S.B."/>
            <person name="Chen W.B."/>
            <person name="Zhang X.C."/>
            <person name="Jiao Y.N."/>
            <person name="Eichler E.E."/>
            <person name="Li G.H."/>
            <person name="Liu X."/>
            <person name="Gao L.Z."/>
        </authorList>
    </citation>
    <scope>NUCLEOTIDE SEQUENCE [LARGE SCALE GENOMIC DNA]</scope>
    <source>
        <strain evidence="3">cv. GT1</strain>
        <tissue evidence="2">Leaf</tissue>
    </source>
</reference>
<dbReference type="EMBL" id="JAAGAX010000007">
    <property type="protein sequence ID" value="KAF2308860.1"/>
    <property type="molecule type" value="Genomic_DNA"/>
</dbReference>
<evidence type="ECO:0000256" key="1">
    <source>
        <dbReference type="SAM" id="MobiDB-lite"/>
    </source>
</evidence>
<dbReference type="PANTHER" id="PTHR37371:SF1">
    <property type="entry name" value="KINESIN-LIKE PROTEIN"/>
    <property type="match status" value="1"/>
</dbReference>
<accession>A0A6A6M5E7</accession>
<dbReference type="PANTHER" id="PTHR37371">
    <property type="entry name" value="OS08G0180400 PROTEIN"/>
    <property type="match status" value="1"/>
</dbReference>
<protein>
    <submittedName>
        <fullName evidence="2">Uncharacterized protein</fullName>
    </submittedName>
</protein>
<dbReference type="Proteomes" id="UP000467840">
    <property type="component" value="Chromosome 17"/>
</dbReference>
<evidence type="ECO:0000313" key="2">
    <source>
        <dbReference type="EMBL" id="KAF2308860.1"/>
    </source>
</evidence>
<feature type="region of interest" description="Disordered" evidence="1">
    <location>
        <begin position="1"/>
        <end position="40"/>
    </location>
</feature>
<gene>
    <name evidence="2" type="ORF">GH714_022072</name>
</gene>
<comment type="caution">
    <text evidence="2">The sequence shown here is derived from an EMBL/GenBank/DDBJ whole genome shotgun (WGS) entry which is preliminary data.</text>
</comment>
<organism evidence="2 3">
    <name type="scientific">Hevea brasiliensis</name>
    <name type="common">Para rubber tree</name>
    <name type="synonym">Siphonia brasiliensis</name>
    <dbReference type="NCBI Taxonomy" id="3981"/>
    <lineage>
        <taxon>Eukaryota</taxon>
        <taxon>Viridiplantae</taxon>
        <taxon>Streptophyta</taxon>
        <taxon>Embryophyta</taxon>
        <taxon>Tracheophyta</taxon>
        <taxon>Spermatophyta</taxon>
        <taxon>Magnoliopsida</taxon>
        <taxon>eudicotyledons</taxon>
        <taxon>Gunneridae</taxon>
        <taxon>Pentapetalae</taxon>
        <taxon>rosids</taxon>
        <taxon>fabids</taxon>
        <taxon>Malpighiales</taxon>
        <taxon>Euphorbiaceae</taxon>
        <taxon>Crotonoideae</taxon>
        <taxon>Micrandreae</taxon>
        <taxon>Hevea</taxon>
    </lineage>
</organism>
<proteinExistence type="predicted"/>
<keyword evidence="3" id="KW-1185">Reference proteome</keyword>
<dbReference type="AlphaFoldDB" id="A0A6A6M5E7"/>
<name>A0A6A6M5E7_HEVBR</name>
<evidence type="ECO:0000313" key="3">
    <source>
        <dbReference type="Proteomes" id="UP000467840"/>
    </source>
</evidence>
<sequence>MKKKAGRKSPLPVSPASPTPQIILENRNSNKKPPTASVFRTQPQNSLASISDLKDMVFSLSLSQVRSHRSLSLSDSQRSRIFSLSSPQTLQVFLFFSQQNRQLLHSKHIQSQTCQQVMDEADKDFKKMSKDINESCEAMKESYEELMADAQATTSRGFGTDVQNQK</sequence>